<evidence type="ECO:0000259" key="1">
    <source>
        <dbReference type="PROSITE" id="PS51707"/>
    </source>
</evidence>
<dbReference type="InterPro" id="IPR008173">
    <property type="entry name" value="Adenylyl_cyclase_CyaB"/>
</dbReference>
<feature type="domain" description="CYTH" evidence="1">
    <location>
        <begin position="3"/>
        <end position="168"/>
    </location>
</feature>
<dbReference type="Proteomes" id="UP000425960">
    <property type="component" value="Chromosome"/>
</dbReference>
<dbReference type="EMBL" id="AP021876">
    <property type="protein sequence ID" value="BBO81647.1"/>
    <property type="molecule type" value="Genomic_DNA"/>
</dbReference>
<dbReference type="PANTHER" id="PTHR21028">
    <property type="entry name" value="SI:CH211-156B7.4"/>
    <property type="match status" value="1"/>
</dbReference>
<dbReference type="PANTHER" id="PTHR21028:SF2">
    <property type="entry name" value="CYTH DOMAIN-CONTAINING PROTEIN"/>
    <property type="match status" value="1"/>
</dbReference>
<dbReference type="InterPro" id="IPR033469">
    <property type="entry name" value="CYTH-like_dom_sf"/>
</dbReference>
<sequence>MAHLEIELKFFITDPAALPERLAAAGAVRTIPRTFEHNVRYETEDERLLQSRCLLRLRKDRITTLTFKVPPQREDPRFKIYRELEVQVSDFATMDTILEALGFTRRQVYQKWRETWQLSGATLCIDTMPFGTFLEIEGDPESITALVETFGLCWEHRIRSSYLKIFAELREAENWPFTDVTFDNFKGIKVNFSRHRHRFEAGEIL</sequence>
<dbReference type="AlphaFoldDB" id="A0A5K7ZN32"/>
<dbReference type="SMART" id="SM01118">
    <property type="entry name" value="CYTH"/>
    <property type="match status" value="1"/>
</dbReference>
<dbReference type="CDD" id="cd07890">
    <property type="entry name" value="CYTH-like_AC_IV-like"/>
    <property type="match status" value="1"/>
</dbReference>
<gene>
    <name evidence="2" type="ORF">DSCO28_22130</name>
</gene>
<dbReference type="PROSITE" id="PS51707">
    <property type="entry name" value="CYTH"/>
    <property type="match status" value="1"/>
</dbReference>
<dbReference type="Gene3D" id="2.40.320.10">
    <property type="entry name" value="Hypothetical Protein Pfu-838710-001"/>
    <property type="match status" value="1"/>
</dbReference>
<evidence type="ECO:0000313" key="3">
    <source>
        <dbReference type="Proteomes" id="UP000425960"/>
    </source>
</evidence>
<dbReference type="InterPro" id="IPR023577">
    <property type="entry name" value="CYTH_domain"/>
</dbReference>
<evidence type="ECO:0000313" key="2">
    <source>
        <dbReference type="EMBL" id="BBO81647.1"/>
    </source>
</evidence>
<dbReference type="SUPFAM" id="SSF55154">
    <property type="entry name" value="CYTH-like phosphatases"/>
    <property type="match status" value="1"/>
</dbReference>
<dbReference type="Pfam" id="PF01928">
    <property type="entry name" value="CYTH"/>
    <property type="match status" value="1"/>
</dbReference>
<proteinExistence type="predicted"/>
<protein>
    <recommendedName>
        <fullName evidence="1">CYTH domain-containing protein</fullName>
    </recommendedName>
</protein>
<organism evidence="2 3">
    <name type="scientific">Desulfosarcina ovata subsp. sediminis</name>
    <dbReference type="NCBI Taxonomy" id="885957"/>
    <lineage>
        <taxon>Bacteria</taxon>
        <taxon>Pseudomonadati</taxon>
        <taxon>Thermodesulfobacteriota</taxon>
        <taxon>Desulfobacteria</taxon>
        <taxon>Desulfobacterales</taxon>
        <taxon>Desulfosarcinaceae</taxon>
        <taxon>Desulfosarcina</taxon>
    </lineage>
</organism>
<dbReference type="NCBIfam" id="TIGR00318">
    <property type="entry name" value="cyaB"/>
    <property type="match status" value="1"/>
</dbReference>
<accession>A0A5K7ZN32</accession>
<dbReference type="KEGG" id="dov:DSCO28_22130"/>
<name>A0A5K7ZN32_9BACT</name>
<dbReference type="RefSeq" id="WP_173179305.1">
    <property type="nucleotide sequence ID" value="NZ_AP021876.1"/>
</dbReference>
<reference evidence="2 3" key="1">
    <citation type="submission" date="2019-11" db="EMBL/GenBank/DDBJ databases">
        <title>Comparative genomics of hydrocarbon-degrading Desulfosarcina strains.</title>
        <authorList>
            <person name="Watanabe M."/>
            <person name="Kojima H."/>
            <person name="Fukui M."/>
        </authorList>
    </citation>
    <scope>NUCLEOTIDE SEQUENCE [LARGE SCALE GENOMIC DNA]</scope>
    <source>
        <strain evidence="2 3">28bB2T</strain>
    </source>
</reference>